<reference evidence="4 5" key="1">
    <citation type="submission" date="2018-03" db="EMBL/GenBank/DDBJ databases">
        <title>Genomic Encyclopedia of Archaeal and Bacterial Type Strains, Phase II (KMG-II): from individual species to whole genera.</title>
        <authorList>
            <person name="Goeker M."/>
        </authorList>
    </citation>
    <scope>NUCLEOTIDE SEQUENCE [LARGE SCALE GENOMIC DNA]</scope>
    <source>
        <strain evidence="4 5">DSM 18107</strain>
    </source>
</reference>
<dbReference type="InterPro" id="IPR002495">
    <property type="entry name" value="Glyco_trans_8"/>
</dbReference>
<proteinExistence type="predicted"/>
<sequence>MHIAFVIDLLAFEGLGTTLTSLVRNCGDTEKLTLHFLCSDVTPKHKNNILRLLEEEAYRGNTEFHDFDAPKTFGHLISLHGNWTTYGKFLIPDVVKAEYVLYLDTDLLILTDVLKLQDIRFNDHFLAAAPRGPFKNALERKFLVDKLGLDGEARCFNAGVLLLNLKVWREKNIHAEVERICKEHPMEFQSADQTVLNAICAGTFHHLDGRFNNIWTPEQQPATETSNVIFHFAGSPKPWDFFGKVVHSGYTIWTDYDTNFWDAQYKKLTGAKLHRTWKIRRSLAKHYLKRFRSAKAPAVATAAK</sequence>
<dbReference type="CDD" id="cd04194">
    <property type="entry name" value="GT8_A4GalT_like"/>
    <property type="match status" value="1"/>
</dbReference>
<evidence type="ECO:0000256" key="1">
    <source>
        <dbReference type="ARBA" id="ARBA00022676"/>
    </source>
</evidence>
<name>A0A2P8FNK0_9BACT</name>
<gene>
    <name evidence="4" type="ORF">CLV42_11815</name>
</gene>
<dbReference type="RefSeq" id="WP_106605418.1">
    <property type="nucleotide sequence ID" value="NZ_PYGK01000018.1"/>
</dbReference>
<dbReference type="SUPFAM" id="SSF53448">
    <property type="entry name" value="Nucleotide-diphospho-sugar transferases"/>
    <property type="match status" value="1"/>
</dbReference>
<dbReference type="InterPro" id="IPR050748">
    <property type="entry name" value="Glycosyltrans_8_dom-fam"/>
</dbReference>
<dbReference type="PANTHER" id="PTHR13778:SF47">
    <property type="entry name" value="LIPOPOLYSACCHARIDE 1,3-GALACTOSYLTRANSFERASE"/>
    <property type="match status" value="1"/>
</dbReference>
<evidence type="ECO:0000313" key="4">
    <source>
        <dbReference type="EMBL" id="PSL23300.1"/>
    </source>
</evidence>
<organism evidence="4 5">
    <name type="scientific">Chitinophaga ginsengisoli</name>
    <dbReference type="NCBI Taxonomy" id="363837"/>
    <lineage>
        <taxon>Bacteria</taxon>
        <taxon>Pseudomonadati</taxon>
        <taxon>Bacteroidota</taxon>
        <taxon>Chitinophagia</taxon>
        <taxon>Chitinophagales</taxon>
        <taxon>Chitinophagaceae</taxon>
        <taxon>Chitinophaga</taxon>
    </lineage>
</organism>
<keyword evidence="1" id="KW-0328">Glycosyltransferase</keyword>
<protein>
    <submittedName>
        <fullName evidence="4">Lipopolysaccharide biosynthesis glycosyltransferase</fullName>
    </submittedName>
</protein>
<evidence type="ECO:0000313" key="5">
    <source>
        <dbReference type="Proteomes" id="UP000240978"/>
    </source>
</evidence>
<comment type="caution">
    <text evidence="4">The sequence shown here is derived from an EMBL/GenBank/DDBJ whole genome shotgun (WGS) entry which is preliminary data.</text>
</comment>
<dbReference type="Pfam" id="PF01501">
    <property type="entry name" value="Glyco_transf_8"/>
    <property type="match status" value="1"/>
</dbReference>
<dbReference type="Gene3D" id="3.90.550.10">
    <property type="entry name" value="Spore Coat Polysaccharide Biosynthesis Protein SpsA, Chain A"/>
    <property type="match status" value="1"/>
</dbReference>
<dbReference type="GO" id="GO:0046872">
    <property type="term" value="F:metal ion binding"/>
    <property type="evidence" value="ECO:0007669"/>
    <property type="project" value="UniProtKB-KW"/>
</dbReference>
<accession>A0A2P8FNK0</accession>
<dbReference type="OrthoDB" id="695971at2"/>
<keyword evidence="5" id="KW-1185">Reference proteome</keyword>
<dbReference type="InterPro" id="IPR029044">
    <property type="entry name" value="Nucleotide-diphossugar_trans"/>
</dbReference>
<keyword evidence="3" id="KW-0479">Metal-binding</keyword>
<dbReference type="EMBL" id="PYGK01000018">
    <property type="protein sequence ID" value="PSL23300.1"/>
    <property type="molecule type" value="Genomic_DNA"/>
</dbReference>
<evidence type="ECO:0000256" key="3">
    <source>
        <dbReference type="ARBA" id="ARBA00022723"/>
    </source>
</evidence>
<dbReference type="PANTHER" id="PTHR13778">
    <property type="entry name" value="GLYCOSYLTRANSFERASE 8 DOMAIN-CONTAINING PROTEIN"/>
    <property type="match status" value="1"/>
</dbReference>
<dbReference type="AlphaFoldDB" id="A0A2P8FNK0"/>
<dbReference type="Proteomes" id="UP000240978">
    <property type="component" value="Unassembled WGS sequence"/>
</dbReference>
<keyword evidence="2 4" id="KW-0808">Transferase</keyword>
<dbReference type="GO" id="GO:0016757">
    <property type="term" value="F:glycosyltransferase activity"/>
    <property type="evidence" value="ECO:0007669"/>
    <property type="project" value="UniProtKB-KW"/>
</dbReference>
<evidence type="ECO:0000256" key="2">
    <source>
        <dbReference type="ARBA" id="ARBA00022679"/>
    </source>
</evidence>